<feature type="domain" description="HipA N-terminal subdomain 1" evidence="5">
    <location>
        <begin position="6"/>
        <end position="104"/>
    </location>
</feature>
<dbReference type="STRING" id="419479.SAMN04488563_2583"/>
<dbReference type="Proteomes" id="UP000182977">
    <property type="component" value="Chromosome I"/>
</dbReference>
<evidence type="ECO:0000259" key="5">
    <source>
        <dbReference type="Pfam" id="PF13657"/>
    </source>
</evidence>
<evidence type="ECO:0000313" key="7">
    <source>
        <dbReference type="Proteomes" id="UP000182977"/>
    </source>
</evidence>
<dbReference type="AlphaFoldDB" id="A0A1H2JDQ1"/>
<organism evidence="6 7">
    <name type="scientific">Jiangella alkaliphila</name>
    <dbReference type="NCBI Taxonomy" id="419479"/>
    <lineage>
        <taxon>Bacteria</taxon>
        <taxon>Bacillati</taxon>
        <taxon>Actinomycetota</taxon>
        <taxon>Actinomycetes</taxon>
        <taxon>Jiangellales</taxon>
        <taxon>Jiangellaceae</taxon>
        <taxon>Jiangella</taxon>
    </lineage>
</organism>
<dbReference type="PANTHER" id="PTHR37419">
    <property type="entry name" value="SERINE/THREONINE-PROTEIN KINASE TOXIN HIPA"/>
    <property type="match status" value="1"/>
</dbReference>
<evidence type="ECO:0000256" key="2">
    <source>
        <dbReference type="ARBA" id="ARBA00022679"/>
    </source>
</evidence>
<dbReference type="GO" id="GO:0005829">
    <property type="term" value="C:cytosol"/>
    <property type="evidence" value="ECO:0007669"/>
    <property type="project" value="TreeGrafter"/>
</dbReference>
<name>A0A1H2JDQ1_9ACTN</name>
<proteinExistence type="inferred from homology"/>
<evidence type="ECO:0000256" key="1">
    <source>
        <dbReference type="ARBA" id="ARBA00010164"/>
    </source>
</evidence>
<evidence type="ECO:0000259" key="4">
    <source>
        <dbReference type="Pfam" id="PF07804"/>
    </source>
</evidence>
<comment type="similarity">
    <text evidence="1">Belongs to the HipA Ser/Thr kinase family.</text>
</comment>
<dbReference type="GO" id="GO:0004674">
    <property type="term" value="F:protein serine/threonine kinase activity"/>
    <property type="evidence" value="ECO:0007669"/>
    <property type="project" value="TreeGrafter"/>
</dbReference>
<gene>
    <name evidence="6" type="ORF">SAMN04488563_2583</name>
</gene>
<dbReference type="RefSeq" id="WP_046769074.1">
    <property type="nucleotide sequence ID" value="NZ_KQ061230.1"/>
</dbReference>
<dbReference type="Gene3D" id="1.10.1070.20">
    <property type="match status" value="1"/>
</dbReference>
<protein>
    <submittedName>
        <fullName evidence="6">Serine/threonine-protein kinase HipA</fullName>
    </submittedName>
</protein>
<accession>A0A1H2JDQ1</accession>
<dbReference type="InterPro" id="IPR052028">
    <property type="entry name" value="HipA_Ser/Thr_kinase"/>
</dbReference>
<keyword evidence="3 6" id="KW-0418">Kinase</keyword>
<dbReference type="Pfam" id="PF07804">
    <property type="entry name" value="HipA_C"/>
    <property type="match status" value="1"/>
</dbReference>
<dbReference type="NCBIfam" id="TIGR03071">
    <property type="entry name" value="couple_hipA"/>
    <property type="match status" value="1"/>
</dbReference>
<evidence type="ECO:0000313" key="6">
    <source>
        <dbReference type="EMBL" id="SDU54540.1"/>
    </source>
</evidence>
<keyword evidence="2" id="KW-0808">Transferase</keyword>
<sequence>MADRRLAVYLDGTPVGTLVQNGNGRLGFSYHDDYASPAAIPLSLSMPIGRSSHPPKAVGAYLAGLLPDSEPTLERWGREYGVSPRNPFALLAHVGMDAAGSVQVLPEGTASTDAATGQGDIRWLTDDDAHAVLAGLAEHPADWNPGRDTGRWSLAGAQTKVALFRGPDGHWGIPADSTPTTHILKPSIPGLRHHHLNEHLCLRAARLSGLPAAETELITSGDLEVLVSHRYDRTRADGRWVRLHQEDLCQALAVHPSRKYQSDGGPGVADIAKLFRSLAAADRQASARRFFDALVFNVLIGATDAHAKNYSLLLGAGSRAQLGPLYDVATVLPYGDRYGHRSAMKIGDTWELDLVSRKDWIQVAGKLGIAADEALSRFEHLHDTVPAAFDRAARESAVPPSLREPATYLADLVSGHAEKRRLI</sequence>
<dbReference type="EMBL" id="LT629791">
    <property type="protein sequence ID" value="SDU54540.1"/>
    <property type="molecule type" value="Genomic_DNA"/>
</dbReference>
<reference evidence="7" key="1">
    <citation type="submission" date="2016-10" db="EMBL/GenBank/DDBJ databases">
        <authorList>
            <person name="Varghese N."/>
            <person name="Submissions S."/>
        </authorList>
    </citation>
    <scope>NUCLEOTIDE SEQUENCE [LARGE SCALE GENOMIC DNA]</scope>
    <source>
        <strain evidence="7">DSM 45079</strain>
    </source>
</reference>
<evidence type="ECO:0000256" key="3">
    <source>
        <dbReference type="ARBA" id="ARBA00022777"/>
    </source>
</evidence>
<dbReference type="OrthoDB" id="3182374at2"/>
<keyword evidence="7" id="KW-1185">Reference proteome</keyword>
<dbReference type="Pfam" id="PF13657">
    <property type="entry name" value="Couple_hipA"/>
    <property type="match status" value="1"/>
</dbReference>
<feature type="domain" description="HipA-like C-terminal" evidence="4">
    <location>
        <begin position="152"/>
        <end position="388"/>
    </location>
</feature>
<dbReference type="CDD" id="cd17808">
    <property type="entry name" value="HipA_Ec_like"/>
    <property type="match status" value="1"/>
</dbReference>
<dbReference type="PANTHER" id="PTHR37419:SF1">
    <property type="entry name" value="SERINE_THREONINE-PROTEIN KINASE TOXIN HIPA"/>
    <property type="match status" value="1"/>
</dbReference>
<dbReference type="InterPro" id="IPR012893">
    <property type="entry name" value="HipA-like_C"/>
</dbReference>
<dbReference type="InterPro" id="IPR017508">
    <property type="entry name" value="HipA_N1"/>
</dbReference>